<sequence>MSNEMEAIKDVNAIMDIADFFRTTGKHAERNYIMFLIGIYTGLRIGDILSLRVRDVKEAKYIELKAEKTDKKTKIIINDYLKAELEEYIKDKKEFEYLIKSQKGRNKPIGKTQAWREMKKAANEFGLDNIGCHTLRKTFGYFFYQQYGDIVTLKNIFGHSDISVTFKYIGLNQDKTDKCVGGLKLLPTHKKKKR</sequence>
<dbReference type="PANTHER" id="PTHR30349">
    <property type="entry name" value="PHAGE INTEGRASE-RELATED"/>
    <property type="match status" value="1"/>
</dbReference>
<comment type="caution">
    <text evidence="3">The sequence shown here is derived from an EMBL/GenBank/DDBJ whole genome shotgun (WGS) entry which is preliminary data.</text>
</comment>
<dbReference type="PROSITE" id="PS51898">
    <property type="entry name" value="TYR_RECOMBINASE"/>
    <property type="match status" value="1"/>
</dbReference>
<accession>A0A6M0SNV9</accession>
<dbReference type="PANTHER" id="PTHR30349:SF82">
    <property type="entry name" value="INTEGRASE_RECOMBINASE YOEC-RELATED"/>
    <property type="match status" value="1"/>
</dbReference>
<proteinExistence type="predicted"/>
<reference evidence="3 4" key="1">
    <citation type="submission" date="2019-02" db="EMBL/GenBank/DDBJ databases">
        <title>Genome sequencing of Clostridium botulinum clinical isolates.</title>
        <authorList>
            <person name="Brunt J."/>
            <person name="Van Vliet A.H.M."/>
            <person name="Stringer S.C."/>
            <person name="Grant K.A."/>
            <person name="Carter A.C."/>
            <person name="Peck M.W."/>
        </authorList>
    </citation>
    <scope>NUCLEOTIDE SEQUENCE [LARGE SCALE GENOMIC DNA]</scope>
    <source>
        <strain evidence="3 4">H113700579</strain>
    </source>
</reference>
<name>A0A6M0SNV9_CLOBO</name>
<dbReference type="Proteomes" id="UP000472355">
    <property type="component" value="Unassembled WGS sequence"/>
</dbReference>
<dbReference type="Pfam" id="PF00589">
    <property type="entry name" value="Phage_integrase"/>
    <property type="match status" value="1"/>
</dbReference>
<evidence type="ECO:0000256" key="1">
    <source>
        <dbReference type="ARBA" id="ARBA00023172"/>
    </source>
</evidence>
<gene>
    <name evidence="3" type="ORF">EXM65_10440</name>
</gene>
<feature type="domain" description="Tyr recombinase" evidence="2">
    <location>
        <begin position="1"/>
        <end position="181"/>
    </location>
</feature>
<dbReference type="EMBL" id="SGKU01000027">
    <property type="protein sequence ID" value="NFA42983.1"/>
    <property type="molecule type" value="Genomic_DNA"/>
</dbReference>
<dbReference type="GO" id="GO:0006310">
    <property type="term" value="P:DNA recombination"/>
    <property type="evidence" value="ECO:0007669"/>
    <property type="project" value="UniProtKB-KW"/>
</dbReference>
<dbReference type="InterPro" id="IPR011010">
    <property type="entry name" value="DNA_brk_join_enz"/>
</dbReference>
<dbReference type="Gene3D" id="1.10.443.10">
    <property type="entry name" value="Intergrase catalytic core"/>
    <property type="match status" value="1"/>
</dbReference>
<evidence type="ECO:0000313" key="4">
    <source>
        <dbReference type="Proteomes" id="UP000472355"/>
    </source>
</evidence>
<dbReference type="GO" id="GO:0003677">
    <property type="term" value="F:DNA binding"/>
    <property type="evidence" value="ECO:0007669"/>
    <property type="project" value="InterPro"/>
</dbReference>
<organism evidence="3 4">
    <name type="scientific">Clostridium botulinum</name>
    <dbReference type="NCBI Taxonomy" id="1491"/>
    <lineage>
        <taxon>Bacteria</taxon>
        <taxon>Bacillati</taxon>
        <taxon>Bacillota</taxon>
        <taxon>Clostridia</taxon>
        <taxon>Eubacteriales</taxon>
        <taxon>Clostridiaceae</taxon>
        <taxon>Clostridium</taxon>
    </lineage>
</organism>
<dbReference type="SUPFAM" id="SSF56349">
    <property type="entry name" value="DNA breaking-rejoining enzymes"/>
    <property type="match status" value="1"/>
</dbReference>
<dbReference type="RefSeq" id="WP_012451420.1">
    <property type="nucleotide sequence ID" value="NZ_CP010520.1"/>
</dbReference>
<dbReference type="InterPro" id="IPR002104">
    <property type="entry name" value="Integrase_catalytic"/>
</dbReference>
<dbReference type="GO" id="GO:0015074">
    <property type="term" value="P:DNA integration"/>
    <property type="evidence" value="ECO:0007669"/>
    <property type="project" value="InterPro"/>
</dbReference>
<dbReference type="InterPro" id="IPR050090">
    <property type="entry name" value="Tyrosine_recombinase_XerCD"/>
</dbReference>
<protein>
    <submittedName>
        <fullName evidence="3">Site-specific integrase</fullName>
    </submittedName>
</protein>
<keyword evidence="1" id="KW-0233">DNA recombination</keyword>
<dbReference type="AlphaFoldDB" id="A0A6M0SNV9"/>
<dbReference type="InterPro" id="IPR013762">
    <property type="entry name" value="Integrase-like_cat_sf"/>
</dbReference>
<evidence type="ECO:0000313" key="3">
    <source>
        <dbReference type="EMBL" id="NFA42983.1"/>
    </source>
</evidence>
<evidence type="ECO:0000259" key="2">
    <source>
        <dbReference type="PROSITE" id="PS51898"/>
    </source>
</evidence>